<gene>
    <name evidence="2" type="ORF">UY19_C0014G0070</name>
</gene>
<dbReference type="Pfam" id="PF01047">
    <property type="entry name" value="MarR"/>
    <property type="match status" value="1"/>
</dbReference>
<dbReference type="Proteomes" id="UP000033882">
    <property type="component" value="Unassembled WGS sequence"/>
</dbReference>
<evidence type="ECO:0000313" key="3">
    <source>
        <dbReference type="Proteomes" id="UP000033882"/>
    </source>
</evidence>
<dbReference type="InterPro" id="IPR036388">
    <property type="entry name" value="WH-like_DNA-bd_sf"/>
</dbReference>
<feature type="domain" description="HTH marR-type" evidence="1">
    <location>
        <begin position="35"/>
        <end position="92"/>
    </location>
</feature>
<protein>
    <submittedName>
        <fullName evidence="2">Transcriptional regulator, MarR family</fullName>
    </submittedName>
</protein>
<dbReference type="EMBL" id="LCPB01000014">
    <property type="protein sequence ID" value="KKU89470.1"/>
    <property type="molecule type" value="Genomic_DNA"/>
</dbReference>
<dbReference type="AlphaFoldDB" id="A0A0G1X4V7"/>
<name>A0A0G1X4V7_9BACT</name>
<dbReference type="SUPFAM" id="SSF46785">
    <property type="entry name" value="Winged helix' DNA-binding domain"/>
    <property type="match status" value="1"/>
</dbReference>
<sequence length="143" mass="15696">MKTPISSSLQFFLDLAKLQAIMSRRFDRGLGGLGLNEFIILLHLSQAPETKMRRIDLAERVGLTASGVTRILLPMEKIGLISKEVNEYDARVSLVMLAPGGARKLEEGLERAELLCSELAFGDRSREIAMLAEILGIAGRSVL</sequence>
<dbReference type="InterPro" id="IPR039422">
    <property type="entry name" value="MarR/SlyA-like"/>
</dbReference>
<dbReference type="GO" id="GO:0006950">
    <property type="term" value="P:response to stress"/>
    <property type="evidence" value="ECO:0007669"/>
    <property type="project" value="TreeGrafter"/>
</dbReference>
<evidence type="ECO:0000259" key="1">
    <source>
        <dbReference type="Pfam" id="PF01047"/>
    </source>
</evidence>
<organism evidence="2 3">
    <name type="scientific">Candidatus Wolfebacteria bacterium GW2011_GWA2_47_9b</name>
    <dbReference type="NCBI Taxonomy" id="1619005"/>
    <lineage>
        <taxon>Bacteria</taxon>
        <taxon>Candidatus Wolfeibacteriota</taxon>
    </lineage>
</organism>
<evidence type="ECO:0000313" key="2">
    <source>
        <dbReference type="EMBL" id="KKU89470.1"/>
    </source>
</evidence>
<dbReference type="GO" id="GO:0003700">
    <property type="term" value="F:DNA-binding transcription factor activity"/>
    <property type="evidence" value="ECO:0007669"/>
    <property type="project" value="InterPro"/>
</dbReference>
<dbReference type="PANTHER" id="PTHR33164">
    <property type="entry name" value="TRANSCRIPTIONAL REGULATOR, MARR FAMILY"/>
    <property type="match status" value="1"/>
</dbReference>
<dbReference type="Gene3D" id="1.10.10.10">
    <property type="entry name" value="Winged helix-like DNA-binding domain superfamily/Winged helix DNA-binding domain"/>
    <property type="match status" value="1"/>
</dbReference>
<dbReference type="PANTHER" id="PTHR33164:SF43">
    <property type="entry name" value="HTH-TYPE TRANSCRIPTIONAL REPRESSOR YETL"/>
    <property type="match status" value="1"/>
</dbReference>
<proteinExistence type="predicted"/>
<dbReference type="InterPro" id="IPR000835">
    <property type="entry name" value="HTH_MarR-typ"/>
</dbReference>
<reference evidence="2 3" key="1">
    <citation type="journal article" date="2015" name="Nature">
        <title>rRNA introns, odd ribosomes, and small enigmatic genomes across a large radiation of phyla.</title>
        <authorList>
            <person name="Brown C.T."/>
            <person name="Hug L.A."/>
            <person name="Thomas B.C."/>
            <person name="Sharon I."/>
            <person name="Castelle C.J."/>
            <person name="Singh A."/>
            <person name="Wilkins M.J."/>
            <person name="Williams K.H."/>
            <person name="Banfield J.F."/>
        </authorList>
    </citation>
    <scope>NUCLEOTIDE SEQUENCE [LARGE SCALE GENOMIC DNA]</scope>
</reference>
<comment type="caution">
    <text evidence="2">The sequence shown here is derived from an EMBL/GenBank/DDBJ whole genome shotgun (WGS) entry which is preliminary data.</text>
</comment>
<dbReference type="InterPro" id="IPR036390">
    <property type="entry name" value="WH_DNA-bd_sf"/>
</dbReference>
<accession>A0A0G1X4V7</accession>